<dbReference type="InterPro" id="IPR000515">
    <property type="entry name" value="MetI-like"/>
</dbReference>
<proteinExistence type="predicted"/>
<evidence type="ECO:0000256" key="2">
    <source>
        <dbReference type="ARBA" id="ARBA00011779"/>
    </source>
</evidence>
<comment type="subcellular location">
    <subcellularLocation>
        <location evidence="1">Membrane</location>
        <topology evidence="1">Multi-pass membrane protein</topology>
    </subcellularLocation>
</comment>
<dbReference type="InterPro" id="IPR005667">
    <property type="entry name" value="Sulph_transpt2"/>
</dbReference>
<feature type="transmembrane region" description="Helical" evidence="9">
    <location>
        <begin position="234"/>
        <end position="256"/>
    </location>
</feature>
<comment type="subunit">
    <text evidence="2">The complex is composed of two ATP-binding proteins (CysA), two transmembrane proteins (CysT and CysW) and a solute-binding protein (CysP).</text>
</comment>
<dbReference type="Proteomes" id="UP000741863">
    <property type="component" value="Unassembled WGS sequence"/>
</dbReference>
<protein>
    <submittedName>
        <fullName evidence="11">Sulfate transport system permease protein</fullName>
    </submittedName>
</protein>
<accession>A0ABS2PBV1</accession>
<dbReference type="EMBL" id="JAFBEC010000003">
    <property type="protein sequence ID" value="MBM7632323.1"/>
    <property type="molecule type" value="Genomic_DNA"/>
</dbReference>
<comment type="function">
    <text evidence="8">Part of the ABC transporter complex CysAWTP (TC 3.A.1.6.1) involved in sulfate/thiosulfate import. Probably responsible for the translocation of the substrate across the membrane.</text>
</comment>
<dbReference type="Gene3D" id="1.10.3720.10">
    <property type="entry name" value="MetI-like"/>
    <property type="match status" value="1"/>
</dbReference>
<comment type="caution">
    <text evidence="11">The sequence shown here is derived from an EMBL/GenBank/DDBJ whole genome shotgun (WGS) entry which is preliminary data.</text>
</comment>
<evidence type="ECO:0000256" key="8">
    <source>
        <dbReference type="ARBA" id="ARBA00025323"/>
    </source>
</evidence>
<dbReference type="PANTHER" id="PTHR30406:SF1">
    <property type="entry name" value="SULFATE TRANSPORT SYSTEM PERMEASE PROTEIN CYSW"/>
    <property type="match status" value="1"/>
</dbReference>
<keyword evidence="5 9" id="KW-1133">Transmembrane helix</keyword>
<keyword evidence="4 9" id="KW-0812">Transmembrane</keyword>
<gene>
    <name evidence="11" type="ORF">JOD17_001416</name>
</gene>
<dbReference type="Pfam" id="PF00528">
    <property type="entry name" value="BPD_transp_1"/>
    <property type="match status" value="1"/>
</dbReference>
<keyword evidence="6" id="KW-0764">Sulfate transport</keyword>
<dbReference type="InterPro" id="IPR011866">
    <property type="entry name" value="CysW_permease"/>
</dbReference>
<evidence type="ECO:0000256" key="6">
    <source>
        <dbReference type="ARBA" id="ARBA00023032"/>
    </source>
</evidence>
<evidence type="ECO:0000256" key="5">
    <source>
        <dbReference type="ARBA" id="ARBA00022989"/>
    </source>
</evidence>
<evidence type="ECO:0000256" key="7">
    <source>
        <dbReference type="ARBA" id="ARBA00023136"/>
    </source>
</evidence>
<feature type="transmembrane region" description="Helical" evidence="9">
    <location>
        <begin position="54"/>
        <end position="77"/>
    </location>
</feature>
<dbReference type="CDD" id="cd06261">
    <property type="entry name" value="TM_PBP2"/>
    <property type="match status" value="1"/>
</dbReference>
<dbReference type="NCBIfam" id="TIGR00969">
    <property type="entry name" value="3a0106s02"/>
    <property type="match status" value="1"/>
</dbReference>
<dbReference type="RefSeq" id="WP_204696482.1">
    <property type="nucleotide sequence ID" value="NZ_JAFBEC010000003.1"/>
</dbReference>
<dbReference type="SUPFAM" id="SSF161098">
    <property type="entry name" value="MetI-like"/>
    <property type="match status" value="1"/>
</dbReference>
<evidence type="ECO:0000259" key="10">
    <source>
        <dbReference type="PROSITE" id="PS50928"/>
    </source>
</evidence>
<feature type="transmembrane region" description="Helical" evidence="9">
    <location>
        <begin position="89"/>
        <end position="115"/>
    </location>
</feature>
<evidence type="ECO:0000256" key="1">
    <source>
        <dbReference type="ARBA" id="ARBA00004141"/>
    </source>
</evidence>
<evidence type="ECO:0000256" key="9">
    <source>
        <dbReference type="SAM" id="Phobius"/>
    </source>
</evidence>
<feature type="domain" description="ABC transmembrane type-1" evidence="10">
    <location>
        <begin position="54"/>
        <end position="257"/>
    </location>
</feature>
<sequence length="267" mass="29502">MNTKTYKPLLIFIAFLFLTLFLLLPLLIIFIGAFSQGFEVFWYSITEPAARHAIFLTLLVVVVTVPLHTLFGLSAAWALTKYRFRGRQLLITLIEIPFAVSPVIAGLVFIILYGVNGFLGEWLHANNLQIIFAVPGIILATMFVTLPFIARELIPLMEAQGSDAEEASLTLGAGGFRTFYHVTLPAIKWGLLYGVILCSARAIGEFGAVSVVSGRIRGATNTMPLHVEILYNEYQFAAAFSVALLMSLFAIFTIVIKQVVERKQQLG</sequence>
<feature type="transmembrane region" description="Helical" evidence="9">
    <location>
        <begin position="9"/>
        <end position="34"/>
    </location>
</feature>
<dbReference type="PROSITE" id="PS50928">
    <property type="entry name" value="ABC_TM1"/>
    <property type="match status" value="1"/>
</dbReference>
<keyword evidence="7 9" id="KW-0472">Membrane</keyword>
<feature type="transmembrane region" description="Helical" evidence="9">
    <location>
        <begin position="191"/>
        <end position="214"/>
    </location>
</feature>
<reference evidence="11 12" key="1">
    <citation type="submission" date="2021-01" db="EMBL/GenBank/DDBJ databases">
        <title>Genomic Encyclopedia of Type Strains, Phase IV (KMG-IV): sequencing the most valuable type-strain genomes for metagenomic binning, comparative biology and taxonomic classification.</title>
        <authorList>
            <person name="Goeker M."/>
        </authorList>
    </citation>
    <scope>NUCLEOTIDE SEQUENCE [LARGE SCALE GENOMIC DNA]</scope>
    <source>
        <strain evidence="11 12">DSM 25540</strain>
    </source>
</reference>
<keyword evidence="12" id="KW-1185">Reference proteome</keyword>
<dbReference type="PANTHER" id="PTHR30406">
    <property type="entry name" value="SULFATE TRANSPORT SYSTEM PERMEASE PROTEIN"/>
    <property type="match status" value="1"/>
</dbReference>
<evidence type="ECO:0000256" key="4">
    <source>
        <dbReference type="ARBA" id="ARBA00022692"/>
    </source>
</evidence>
<name>A0ABS2PBV1_9BACL</name>
<keyword evidence="3" id="KW-0813">Transport</keyword>
<organism evidence="11 12">
    <name type="scientific">Geomicrobium sediminis</name>
    <dbReference type="NCBI Taxonomy" id="1347788"/>
    <lineage>
        <taxon>Bacteria</taxon>
        <taxon>Bacillati</taxon>
        <taxon>Bacillota</taxon>
        <taxon>Bacilli</taxon>
        <taxon>Bacillales</taxon>
        <taxon>Geomicrobium</taxon>
    </lineage>
</organism>
<evidence type="ECO:0000313" key="12">
    <source>
        <dbReference type="Proteomes" id="UP000741863"/>
    </source>
</evidence>
<dbReference type="InterPro" id="IPR035906">
    <property type="entry name" value="MetI-like_sf"/>
</dbReference>
<evidence type="ECO:0000313" key="11">
    <source>
        <dbReference type="EMBL" id="MBM7632323.1"/>
    </source>
</evidence>
<feature type="transmembrane region" description="Helical" evidence="9">
    <location>
        <begin position="127"/>
        <end position="150"/>
    </location>
</feature>
<evidence type="ECO:0000256" key="3">
    <source>
        <dbReference type="ARBA" id="ARBA00022448"/>
    </source>
</evidence>
<dbReference type="NCBIfam" id="TIGR02140">
    <property type="entry name" value="permease_CysW"/>
    <property type="match status" value="1"/>
</dbReference>